<evidence type="ECO:0000256" key="1">
    <source>
        <dbReference type="SAM" id="Phobius"/>
    </source>
</evidence>
<feature type="non-terminal residue" evidence="2">
    <location>
        <position position="1"/>
    </location>
</feature>
<gene>
    <name evidence="2" type="ORF">METZ01_LOCUS270853</name>
</gene>
<keyword evidence="1" id="KW-1133">Transmembrane helix</keyword>
<feature type="transmembrane region" description="Helical" evidence="1">
    <location>
        <begin position="42"/>
        <end position="61"/>
    </location>
</feature>
<proteinExistence type="predicted"/>
<protein>
    <submittedName>
        <fullName evidence="2">Uncharacterized protein</fullName>
    </submittedName>
</protein>
<organism evidence="2">
    <name type="scientific">marine metagenome</name>
    <dbReference type="NCBI Taxonomy" id="408172"/>
    <lineage>
        <taxon>unclassified sequences</taxon>
        <taxon>metagenomes</taxon>
        <taxon>ecological metagenomes</taxon>
    </lineage>
</organism>
<sequence length="213" mass="24668">FDNLLRTLPPAYILFCYILFLARGRLLSLAEILKQESAFLLLIRKTTINVVTVFLPFLFFYEMNTNHGFYAGTIGAVKQETALLDMPRAKVYTNPAEAKWIEEVVDRIEIYSKVGDPILALPLNPIFYFLTDRKNPTKYDWILPGMLNEKDEKKVIEQLQASPPKVIVFVDIPIDGKEDRRLANYTPLIYSYLAKNYMFKEMIGMFQILLPKS</sequence>
<dbReference type="AlphaFoldDB" id="A0A382K1M5"/>
<accession>A0A382K1M5</accession>
<keyword evidence="1" id="KW-0812">Transmembrane</keyword>
<keyword evidence="1" id="KW-0472">Membrane</keyword>
<evidence type="ECO:0000313" key="2">
    <source>
        <dbReference type="EMBL" id="SVC17999.1"/>
    </source>
</evidence>
<name>A0A382K1M5_9ZZZZ</name>
<reference evidence="2" key="1">
    <citation type="submission" date="2018-05" db="EMBL/GenBank/DDBJ databases">
        <authorList>
            <person name="Lanie J.A."/>
            <person name="Ng W.-L."/>
            <person name="Kazmierczak K.M."/>
            <person name="Andrzejewski T.M."/>
            <person name="Davidsen T.M."/>
            <person name="Wayne K.J."/>
            <person name="Tettelin H."/>
            <person name="Glass J.I."/>
            <person name="Rusch D."/>
            <person name="Podicherti R."/>
            <person name="Tsui H.-C.T."/>
            <person name="Winkler M.E."/>
        </authorList>
    </citation>
    <scope>NUCLEOTIDE SEQUENCE</scope>
</reference>
<feature type="transmembrane region" description="Helical" evidence="1">
    <location>
        <begin position="12"/>
        <end position="30"/>
    </location>
</feature>
<dbReference type="EMBL" id="UINC01077669">
    <property type="protein sequence ID" value="SVC17999.1"/>
    <property type="molecule type" value="Genomic_DNA"/>
</dbReference>